<protein>
    <submittedName>
        <fullName evidence="1">Beta-glucan synthesis-associated</fullName>
    </submittedName>
</protein>
<evidence type="ECO:0000313" key="1">
    <source>
        <dbReference type="EMBL" id="TFK60546.1"/>
    </source>
</evidence>
<evidence type="ECO:0000313" key="2">
    <source>
        <dbReference type="Proteomes" id="UP000308600"/>
    </source>
</evidence>
<accession>A0ACD3A4D7</accession>
<organism evidence="1 2">
    <name type="scientific">Pluteus cervinus</name>
    <dbReference type="NCBI Taxonomy" id="181527"/>
    <lineage>
        <taxon>Eukaryota</taxon>
        <taxon>Fungi</taxon>
        <taxon>Dikarya</taxon>
        <taxon>Basidiomycota</taxon>
        <taxon>Agaricomycotina</taxon>
        <taxon>Agaricomycetes</taxon>
        <taxon>Agaricomycetidae</taxon>
        <taxon>Agaricales</taxon>
        <taxon>Pluteineae</taxon>
        <taxon>Pluteaceae</taxon>
        <taxon>Pluteus</taxon>
    </lineage>
</organism>
<sequence>MSRKQDEPRSPPPPFSPTENNTLLYNHRSYMPSPLNPTSPTSPPLSSPFARSPTYGRPSSHASAQIAHKMTSEDSNMHSPYPVPVASSSNGPIRSLTSATGSRGSMVLYRFVDSSSSSPVASSSRLAPPSKGNRDSSISHDGSAFSTDSKYPSGVSSPRGLVPYAYDPAFDEQEPPDEEDKLHDPNEKLPPKGGYPGFPWRGIANVSVLATLILALLFLFIFYPVWTFYHDRAINEAIDGNILINGTGQAPVLFQMPNLIDPETPDDAKSRPGFDGNEYTLVFSDEFNTEGRTFYPGDDPYWEAVDLWYGATADLEWYDPQQITTRDGHLVITMDSADTLQPNLTPGSTAPFTIAENHNLQYRSGMVQSWNKFCFSSGYIEVSVVLPGPDQQARGYWPGAWTMGNLARPGYPATTDGMWPYTYNSCDVGTFPNQTDADGLGPAAALHSDSSRAQYNFELSWLSGQRLSSCSCPGSDHPGPDVTRGRGAPEIDVFEAEKDKTYDIGHVVSQSCQFAPFSHDYVYDNSSTDKWQAFSYPTADGIPRTRANTYHGSAVQQSVSGITRLPPDMFQGSGQVFRKLGFEYWADPNNPQDGYVEWQVDTEPSHRVSALAVGPDTGDGGSGVGQRLIPEEPMSIVLNLGISQNWQDIDLTSMIFPAEFLIDYVRVYQRKDSVNYGCDPKDFPTLDYINAHLPAYQNINLTSWPYPKPRNSLYSGGC</sequence>
<reference evidence="1 2" key="1">
    <citation type="journal article" date="2019" name="Nat. Ecol. Evol.">
        <title>Megaphylogeny resolves global patterns of mushroom evolution.</title>
        <authorList>
            <person name="Varga T."/>
            <person name="Krizsan K."/>
            <person name="Foldi C."/>
            <person name="Dima B."/>
            <person name="Sanchez-Garcia M."/>
            <person name="Sanchez-Ramirez S."/>
            <person name="Szollosi G.J."/>
            <person name="Szarkandi J.G."/>
            <person name="Papp V."/>
            <person name="Albert L."/>
            <person name="Andreopoulos W."/>
            <person name="Angelini C."/>
            <person name="Antonin V."/>
            <person name="Barry K.W."/>
            <person name="Bougher N.L."/>
            <person name="Buchanan P."/>
            <person name="Buyck B."/>
            <person name="Bense V."/>
            <person name="Catcheside P."/>
            <person name="Chovatia M."/>
            <person name="Cooper J."/>
            <person name="Damon W."/>
            <person name="Desjardin D."/>
            <person name="Finy P."/>
            <person name="Geml J."/>
            <person name="Haridas S."/>
            <person name="Hughes K."/>
            <person name="Justo A."/>
            <person name="Karasinski D."/>
            <person name="Kautmanova I."/>
            <person name="Kiss B."/>
            <person name="Kocsube S."/>
            <person name="Kotiranta H."/>
            <person name="LaButti K.M."/>
            <person name="Lechner B.E."/>
            <person name="Liimatainen K."/>
            <person name="Lipzen A."/>
            <person name="Lukacs Z."/>
            <person name="Mihaltcheva S."/>
            <person name="Morgado L.N."/>
            <person name="Niskanen T."/>
            <person name="Noordeloos M.E."/>
            <person name="Ohm R.A."/>
            <person name="Ortiz-Santana B."/>
            <person name="Ovrebo C."/>
            <person name="Racz N."/>
            <person name="Riley R."/>
            <person name="Savchenko A."/>
            <person name="Shiryaev A."/>
            <person name="Soop K."/>
            <person name="Spirin V."/>
            <person name="Szebenyi C."/>
            <person name="Tomsovsky M."/>
            <person name="Tulloss R.E."/>
            <person name="Uehling J."/>
            <person name="Grigoriev I.V."/>
            <person name="Vagvolgyi C."/>
            <person name="Papp T."/>
            <person name="Martin F.M."/>
            <person name="Miettinen O."/>
            <person name="Hibbett D.S."/>
            <person name="Nagy L.G."/>
        </authorList>
    </citation>
    <scope>NUCLEOTIDE SEQUENCE [LARGE SCALE GENOMIC DNA]</scope>
    <source>
        <strain evidence="1 2">NL-1719</strain>
    </source>
</reference>
<proteinExistence type="predicted"/>
<name>A0ACD3A4D7_9AGAR</name>
<keyword evidence="2" id="KW-1185">Reference proteome</keyword>
<gene>
    <name evidence="1" type="ORF">BDN72DRAFT_805620</name>
</gene>
<dbReference type="Proteomes" id="UP000308600">
    <property type="component" value="Unassembled WGS sequence"/>
</dbReference>
<dbReference type="EMBL" id="ML208760">
    <property type="protein sequence ID" value="TFK60546.1"/>
    <property type="molecule type" value="Genomic_DNA"/>
</dbReference>